<evidence type="ECO:0000259" key="2">
    <source>
        <dbReference type="Pfam" id="PF24035"/>
    </source>
</evidence>
<dbReference type="RefSeq" id="WP_094529569.1">
    <property type="nucleotide sequence ID" value="NZ_NHPJ01000015.1"/>
</dbReference>
<accession>A0A256IRS9</accession>
<feature type="domain" description="DUF7344" evidence="2">
    <location>
        <begin position="18"/>
        <end position="93"/>
    </location>
</feature>
<protein>
    <recommendedName>
        <fullName evidence="2">DUF7344 domain-containing protein</fullName>
    </recommendedName>
</protein>
<dbReference type="OrthoDB" id="331021at2157"/>
<reference evidence="3 4" key="1">
    <citation type="journal article" date="2014" name="Front. Microbiol.">
        <title>Population and genomic analysis of the genus Halorubrum.</title>
        <authorList>
            <person name="Fullmer M.S."/>
            <person name="Soucy S.M."/>
            <person name="Swithers K.S."/>
            <person name="Makkay A.M."/>
            <person name="Wheeler R."/>
            <person name="Ventosa A."/>
            <person name="Gogarten J.P."/>
            <person name="Papke R.T."/>
        </authorList>
    </citation>
    <scope>NUCLEOTIDE SEQUENCE [LARGE SCALE GENOMIC DNA]</scope>
    <source>
        <strain evidence="3 4">Cb34</strain>
    </source>
</reference>
<comment type="caution">
    <text evidence="3">The sequence shown here is derived from an EMBL/GenBank/DDBJ whole genome shotgun (WGS) entry which is preliminary data.</text>
</comment>
<dbReference type="InterPro" id="IPR055768">
    <property type="entry name" value="DUF7344"/>
</dbReference>
<feature type="transmembrane region" description="Helical" evidence="1">
    <location>
        <begin position="119"/>
        <end position="142"/>
    </location>
</feature>
<dbReference type="EMBL" id="NHPJ01000015">
    <property type="protein sequence ID" value="OYR58996.1"/>
    <property type="molecule type" value="Genomic_DNA"/>
</dbReference>
<dbReference type="AlphaFoldDB" id="A0A256IRS9"/>
<gene>
    <name evidence="3" type="ORF">DJ70_01625</name>
</gene>
<evidence type="ECO:0000313" key="3">
    <source>
        <dbReference type="EMBL" id="OYR58996.1"/>
    </source>
</evidence>
<keyword evidence="1" id="KW-0472">Membrane</keyword>
<dbReference type="Proteomes" id="UP000216308">
    <property type="component" value="Unassembled WGS sequence"/>
</dbReference>
<organism evidence="3 4">
    <name type="scientific">Halorubrum halodurans</name>
    <dbReference type="NCBI Taxonomy" id="1383851"/>
    <lineage>
        <taxon>Archaea</taxon>
        <taxon>Methanobacteriati</taxon>
        <taxon>Methanobacteriota</taxon>
        <taxon>Stenosarchaea group</taxon>
        <taxon>Halobacteria</taxon>
        <taxon>Halobacteriales</taxon>
        <taxon>Haloferacaceae</taxon>
        <taxon>Halorubrum</taxon>
    </lineage>
</organism>
<dbReference type="Pfam" id="PF24035">
    <property type="entry name" value="DUF7344"/>
    <property type="match status" value="1"/>
</dbReference>
<keyword evidence="1" id="KW-0812">Transmembrane</keyword>
<sequence>MSLTDQREYTRPEKDELYDLLSNHRRRYVIHFCKQAEEPLTLSDLAERVAAREQDKSVAELSSAERKRVYTSLQQTHLDRLADAGMIEYDGDEIELTDEAATLDVYLDVVPEGSISWGIYYVGLSLLSVVVLAGVWIGFIPTETVPPLGWAAVIVAVFLASSVAQVIQNRRYRLGDIDEPP</sequence>
<keyword evidence="4" id="KW-1185">Reference proteome</keyword>
<evidence type="ECO:0000256" key="1">
    <source>
        <dbReference type="SAM" id="Phobius"/>
    </source>
</evidence>
<name>A0A256IRS9_9EURY</name>
<keyword evidence="1" id="KW-1133">Transmembrane helix</keyword>
<proteinExistence type="predicted"/>
<feature type="transmembrane region" description="Helical" evidence="1">
    <location>
        <begin position="148"/>
        <end position="167"/>
    </location>
</feature>
<evidence type="ECO:0000313" key="4">
    <source>
        <dbReference type="Proteomes" id="UP000216308"/>
    </source>
</evidence>